<dbReference type="InterPro" id="IPR012349">
    <property type="entry name" value="Split_barrel_FMN-bd"/>
</dbReference>
<dbReference type="GO" id="GO:0005829">
    <property type="term" value="C:cytosol"/>
    <property type="evidence" value="ECO:0007669"/>
    <property type="project" value="TreeGrafter"/>
</dbReference>
<evidence type="ECO:0000313" key="3">
    <source>
        <dbReference type="EMBL" id="KAA9130342.1"/>
    </source>
</evidence>
<dbReference type="PANTHER" id="PTHR35176:SF4">
    <property type="entry name" value="PYRIDOXAMINE 5'-PHOSPHATE OXIDASE-RELATED FMN-BINDING"/>
    <property type="match status" value="1"/>
</dbReference>
<name>A0A5N0T651_9MICO</name>
<organism evidence="3 4">
    <name type="scientific">Microbacterium caowuchunii</name>
    <dbReference type="NCBI Taxonomy" id="2614638"/>
    <lineage>
        <taxon>Bacteria</taxon>
        <taxon>Bacillati</taxon>
        <taxon>Actinomycetota</taxon>
        <taxon>Actinomycetes</taxon>
        <taxon>Micrococcales</taxon>
        <taxon>Microbacteriaceae</taxon>
        <taxon>Microbacterium</taxon>
    </lineage>
</organism>
<evidence type="ECO:0000313" key="4">
    <source>
        <dbReference type="Proteomes" id="UP000326838"/>
    </source>
</evidence>
<accession>A0A5N0T651</accession>
<dbReference type="SUPFAM" id="SSF50475">
    <property type="entry name" value="FMN-binding split barrel"/>
    <property type="match status" value="1"/>
</dbReference>
<dbReference type="RefSeq" id="WP_150895113.1">
    <property type="nucleotide sequence ID" value="NZ_VYUY01000020.1"/>
</dbReference>
<evidence type="ECO:0000256" key="1">
    <source>
        <dbReference type="ARBA" id="ARBA00023002"/>
    </source>
</evidence>
<protein>
    <recommendedName>
        <fullName evidence="2">Pyridoxamine 5'-phosphate oxidase N-terminal domain-containing protein</fullName>
    </recommendedName>
</protein>
<sequence>MDELFDAGDPATEKHLRMLATDLIAWFTTIGKDGAPRAVPVWFFWDEGRIYVLSEPGTVKVANIRRDPRVLMHLNADGPHGDDVLVFRGTVEITDGGVTEWLERFREPYEAKYREAIAAYGMPLEKMAEVFSTLITFTPTHKLGW</sequence>
<dbReference type="Gene3D" id="2.30.110.10">
    <property type="entry name" value="Electron Transport, Fmn-binding Protein, Chain A"/>
    <property type="match status" value="1"/>
</dbReference>
<dbReference type="GO" id="GO:0070967">
    <property type="term" value="F:coenzyme F420 binding"/>
    <property type="evidence" value="ECO:0007669"/>
    <property type="project" value="TreeGrafter"/>
</dbReference>
<dbReference type="Pfam" id="PF01243">
    <property type="entry name" value="PNPOx_N"/>
    <property type="match status" value="1"/>
</dbReference>
<dbReference type="PANTHER" id="PTHR35176">
    <property type="entry name" value="HEME OXYGENASE HI_0854-RELATED"/>
    <property type="match status" value="1"/>
</dbReference>
<comment type="caution">
    <text evidence="3">The sequence shown here is derived from an EMBL/GenBank/DDBJ whole genome shotgun (WGS) entry which is preliminary data.</text>
</comment>
<dbReference type="AlphaFoldDB" id="A0A5N0T651"/>
<evidence type="ECO:0000259" key="2">
    <source>
        <dbReference type="Pfam" id="PF01243"/>
    </source>
</evidence>
<keyword evidence="1" id="KW-0560">Oxidoreductase</keyword>
<feature type="domain" description="Pyridoxamine 5'-phosphate oxidase N-terminal" evidence="2">
    <location>
        <begin position="12"/>
        <end position="117"/>
    </location>
</feature>
<reference evidence="4" key="1">
    <citation type="submission" date="2019-09" db="EMBL/GenBank/DDBJ databases">
        <title>Mumia zhuanghuii sp. nov. isolated from the intestinal contents of plateau pika (Ochotona curzoniae) in the Qinghai-Tibet plateau of China.</title>
        <authorList>
            <person name="Tian Z."/>
        </authorList>
    </citation>
    <scope>NUCLEOTIDE SEQUENCE [LARGE SCALE GENOMIC DNA]</scope>
    <source>
        <strain evidence="4">L-033</strain>
    </source>
</reference>
<dbReference type="EMBL" id="VYUY01000020">
    <property type="protein sequence ID" value="KAA9130342.1"/>
    <property type="molecule type" value="Genomic_DNA"/>
</dbReference>
<dbReference type="InterPro" id="IPR052019">
    <property type="entry name" value="F420H2_bilvrd_red/Heme_oxyg"/>
</dbReference>
<keyword evidence="4" id="KW-1185">Reference proteome</keyword>
<dbReference type="GO" id="GO:0016627">
    <property type="term" value="F:oxidoreductase activity, acting on the CH-CH group of donors"/>
    <property type="evidence" value="ECO:0007669"/>
    <property type="project" value="TreeGrafter"/>
</dbReference>
<gene>
    <name evidence="3" type="ORF">F6B40_14000</name>
</gene>
<dbReference type="Proteomes" id="UP000326838">
    <property type="component" value="Unassembled WGS sequence"/>
</dbReference>
<dbReference type="InterPro" id="IPR011576">
    <property type="entry name" value="Pyridox_Oxase_N"/>
</dbReference>
<proteinExistence type="predicted"/>